<dbReference type="GO" id="GO:1902716">
    <property type="term" value="C:cell cortex of growing cell tip"/>
    <property type="evidence" value="ECO:0007669"/>
    <property type="project" value="TreeGrafter"/>
</dbReference>
<dbReference type="InterPro" id="IPR013724">
    <property type="entry name" value="GIT_SHD"/>
</dbReference>
<proteinExistence type="predicted"/>
<accession>A0A8H6ZBI9</accession>
<evidence type="ECO:0000313" key="4">
    <source>
        <dbReference type="Proteomes" id="UP000623467"/>
    </source>
</evidence>
<dbReference type="PANTHER" id="PTHR21601">
    <property type="entry name" value="SPA2 PROTEIN"/>
    <property type="match status" value="1"/>
</dbReference>
<dbReference type="AlphaFoldDB" id="A0A8H6ZBI9"/>
<dbReference type="SMART" id="SM00555">
    <property type="entry name" value="GIT"/>
    <property type="match status" value="1"/>
</dbReference>
<gene>
    <name evidence="3" type="ORF">MSAN_00005200</name>
</gene>
<feature type="domain" description="GIT Spa2 homology (SHD)" evidence="2">
    <location>
        <begin position="73"/>
        <end position="103"/>
    </location>
</feature>
<dbReference type="GO" id="GO:0005826">
    <property type="term" value="C:actomyosin contractile ring"/>
    <property type="evidence" value="ECO:0007669"/>
    <property type="project" value="TreeGrafter"/>
</dbReference>
<sequence>MKSNRSRAPSPTGTTFSGISNYRSESYRRMVDKDMPPVSPIDYRAISEVHFNELDRYLQAYLAKTPANSRSSARQKLTRLTIQQFHELSTDVYDELVRRKNEKEGRYPEFKEEPSGLVTPGSNYNDLPVSDFPNASPPRNNGRTSADRPGDSGYGTLNLLLTEVFKLVQKLGGWPTRIKNSAIPGGLGTKRKIEQHYRKAVEAYCLYVLPKLEQWEYASEFLDYESELTPDTRESFKTSLRTLHAQAIAARLPRVQPPRAHSPAPSSSSSSSSLSSTTSMHTVVPATPRPRTTSTSASTVTPRARASPALSSLPSTSASPPRALTTAPIPRPPPAPPPAKLRERARPDDLCPPPRRSRPIPLLQT</sequence>
<organism evidence="3 4">
    <name type="scientific">Mycena sanguinolenta</name>
    <dbReference type="NCBI Taxonomy" id="230812"/>
    <lineage>
        <taxon>Eukaryota</taxon>
        <taxon>Fungi</taxon>
        <taxon>Dikarya</taxon>
        <taxon>Basidiomycota</taxon>
        <taxon>Agaricomycotina</taxon>
        <taxon>Agaricomycetes</taxon>
        <taxon>Agaricomycetidae</taxon>
        <taxon>Agaricales</taxon>
        <taxon>Marasmiineae</taxon>
        <taxon>Mycenaceae</taxon>
        <taxon>Mycena</taxon>
    </lineage>
</organism>
<dbReference type="Pfam" id="PF08518">
    <property type="entry name" value="GIT_SHD"/>
    <property type="match status" value="1"/>
</dbReference>
<evidence type="ECO:0000256" key="1">
    <source>
        <dbReference type="SAM" id="MobiDB-lite"/>
    </source>
</evidence>
<dbReference type="Proteomes" id="UP000623467">
    <property type="component" value="Unassembled WGS sequence"/>
</dbReference>
<feature type="region of interest" description="Disordered" evidence="1">
    <location>
        <begin position="103"/>
        <end position="152"/>
    </location>
</feature>
<name>A0A8H6ZBI9_9AGAR</name>
<evidence type="ECO:0000313" key="3">
    <source>
        <dbReference type="EMBL" id="KAF7375908.1"/>
    </source>
</evidence>
<feature type="region of interest" description="Disordered" evidence="1">
    <location>
        <begin position="251"/>
        <end position="365"/>
    </location>
</feature>
<protein>
    <recommendedName>
        <fullName evidence="2">GIT Spa2 homology (SHD) domain-containing protein</fullName>
    </recommendedName>
</protein>
<feature type="compositionally biased region" description="Basic and acidic residues" evidence="1">
    <location>
        <begin position="103"/>
        <end position="114"/>
    </location>
</feature>
<feature type="compositionally biased region" description="Low complexity" evidence="1">
    <location>
        <begin position="266"/>
        <end position="328"/>
    </location>
</feature>
<evidence type="ECO:0000259" key="2">
    <source>
        <dbReference type="SMART" id="SM00555"/>
    </source>
</evidence>
<reference evidence="3" key="1">
    <citation type="submission" date="2020-05" db="EMBL/GenBank/DDBJ databases">
        <title>Mycena genomes resolve the evolution of fungal bioluminescence.</title>
        <authorList>
            <person name="Tsai I.J."/>
        </authorList>
    </citation>
    <scope>NUCLEOTIDE SEQUENCE</scope>
    <source>
        <strain evidence="3">160909Yilan</strain>
    </source>
</reference>
<comment type="caution">
    <text evidence="3">The sequence shown here is derived from an EMBL/GenBank/DDBJ whole genome shotgun (WGS) entry which is preliminary data.</text>
</comment>
<dbReference type="OrthoDB" id="5588096at2759"/>
<dbReference type="GO" id="GO:0005078">
    <property type="term" value="F:MAP-kinase scaffold activity"/>
    <property type="evidence" value="ECO:0007669"/>
    <property type="project" value="TreeGrafter"/>
</dbReference>
<feature type="region of interest" description="Disordered" evidence="1">
    <location>
        <begin position="1"/>
        <end position="21"/>
    </location>
</feature>
<dbReference type="InterPro" id="IPR039892">
    <property type="entry name" value="Spa2/Sph1"/>
</dbReference>
<keyword evidence="4" id="KW-1185">Reference proteome</keyword>
<feature type="compositionally biased region" description="Basic and acidic residues" evidence="1">
    <location>
        <begin position="340"/>
        <end position="349"/>
    </location>
</feature>
<feature type="compositionally biased region" description="Pro residues" evidence="1">
    <location>
        <begin position="329"/>
        <end position="339"/>
    </location>
</feature>
<dbReference type="PANTHER" id="PTHR21601:SF0">
    <property type="entry name" value="PROTEIN SPA2-RELATED"/>
    <property type="match status" value="1"/>
</dbReference>
<dbReference type="EMBL" id="JACAZH010000001">
    <property type="protein sequence ID" value="KAF7375908.1"/>
    <property type="molecule type" value="Genomic_DNA"/>
</dbReference>